<dbReference type="Gene3D" id="3.90.550.10">
    <property type="entry name" value="Spore Coat Polysaccharide Biosynthesis Protein SpsA, Chain A"/>
    <property type="match status" value="1"/>
</dbReference>
<reference evidence="2 3" key="1">
    <citation type="journal article" date="2019" name="Front. Microbiol.">
        <title>Genomic Features for Desiccation Tolerance and Sugar Biosynthesis in the Extremophile Gloeocapsopsis sp. UTEX B3054.</title>
        <authorList>
            <person name="Urrejola C."/>
            <person name="Alcorta J."/>
            <person name="Salas L."/>
            <person name="Vasquez M."/>
            <person name="Polz M.F."/>
            <person name="Vicuna R."/>
            <person name="Diez B."/>
        </authorList>
    </citation>
    <scope>NUCLEOTIDE SEQUENCE [LARGE SCALE GENOMIC DNA]</scope>
    <source>
        <strain evidence="2 3">1H9</strain>
    </source>
</reference>
<dbReference type="InterPro" id="IPR050834">
    <property type="entry name" value="Glycosyltransf_2"/>
</dbReference>
<keyword evidence="3" id="KW-1185">Reference proteome</keyword>
<feature type="domain" description="Glycosyltransferase 2-like prokaryotic type" evidence="1">
    <location>
        <begin position="5"/>
        <end position="208"/>
    </location>
</feature>
<evidence type="ECO:0000259" key="1">
    <source>
        <dbReference type="Pfam" id="PF10111"/>
    </source>
</evidence>
<evidence type="ECO:0000313" key="2">
    <source>
        <dbReference type="EMBL" id="MUL36284.1"/>
    </source>
</evidence>
<dbReference type="PANTHER" id="PTHR43685:SF2">
    <property type="entry name" value="GLYCOSYLTRANSFERASE 2-LIKE DOMAIN-CONTAINING PROTEIN"/>
    <property type="match status" value="1"/>
</dbReference>
<dbReference type="SUPFAM" id="SSF53448">
    <property type="entry name" value="Nucleotide-diphospho-sugar transferases"/>
    <property type="match status" value="1"/>
</dbReference>
<dbReference type="CDD" id="cd00761">
    <property type="entry name" value="Glyco_tranf_GTA_type"/>
    <property type="match status" value="1"/>
</dbReference>
<dbReference type="InterPro" id="IPR029044">
    <property type="entry name" value="Nucleotide-diphossugar_trans"/>
</dbReference>
<proteinExistence type="predicted"/>
<organism evidence="2 3">
    <name type="scientific">Gloeocapsopsis dulcis AAB1 = 1H9</name>
    <dbReference type="NCBI Taxonomy" id="1433147"/>
    <lineage>
        <taxon>Bacteria</taxon>
        <taxon>Bacillati</taxon>
        <taxon>Cyanobacteriota</taxon>
        <taxon>Cyanophyceae</taxon>
        <taxon>Oscillatoriophycideae</taxon>
        <taxon>Chroococcales</taxon>
        <taxon>Chroococcaceae</taxon>
        <taxon>Gloeocapsopsis</taxon>
        <taxon>Gloeocapsopsis dulcis</taxon>
    </lineage>
</organism>
<gene>
    <name evidence="2" type="ORF">BWI75_07975</name>
</gene>
<dbReference type="OrthoDB" id="9812327at2"/>
<dbReference type="Proteomes" id="UP000441797">
    <property type="component" value="Unassembled WGS sequence"/>
</dbReference>
<sequence length="322" mass="36132">MPKVTVVVPAYNAEQTIIATIASVQQQTYQDWELIVIDDGSSDRTLELLNRIREPRLQVYHYSNAGVSVARNRGLAHAQGELIAFLDADDLWSANKLELQVAALQQHPHAAVAYSWTYFMNATATTIHAAPSVWFEGDVYPQLLVRNFLYSGSNPLVRRDALVLVGGFDPTLTHGEDWELFARLAAVVQFVVVPVAQVFYRQSATSASAQVELMEQRILQVIDSVFSCASPQFHHFKNESLANFYQYLTGIRLAQATSVEDVKQAGQKLQMAVRLSPKILLNKTTQLYLAKMFLMKLFSPGITKKNSQLSTAYLTQFKFKQV</sequence>
<protein>
    <submittedName>
        <fullName evidence="2">Glycosyl transferase family A</fullName>
    </submittedName>
</protein>
<keyword evidence="2" id="KW-0808">Transferase</keyword>
<dbReference type="RefSeq" id="WP_105219319.1">
    <property type="nucleotide sequence ID" value="NZ_CAWNSU010000033.1"/>
</dbReference>
<dbReference type="InterPro" id="IPR019290">
    <property type="entry name" value="GlycosylTrfase-like_prok"/>
</dbReference>
<comment type="caution">
    <text evidence="2">The sequence shown here is derived from an EMBL/GenBank/DDBJ whole genome shotgun (WGS) entry which is preliminary data.</text>
</comment>
<dbReference type="PANTHER" id="PTHR43685">
    <property type="entry name" value="GLYCOSYLTRANSFERASE"/>
    <property type="match status" value="1"/>
</dbReference>
<accession>A0A6N8FU43</accession>
<dbReference type="Pfam" id="PF10111">
    <property type="entry name" value="Glyco_tranf_2_2"/>
    <property type="match status" value="1"/>
</dbReference>
<dbReference type="GO" id="GO:0016740">
    <property type="term" value="F:transferase activity"/>
    <property type="evidence" value="ECO:0007669"/>
    <property type="project" value="UniProtKB-KW"/>
</dbReference>
<name>A0A6N8FU43_9CHRO</name>
<dbReference type="EMBL" id="NAPY01000009">
    <property type="protein sequence ID" value="MUL36284.1"/>
    <property type="molecule type" value="Genomic_DNA"/>
</dbReference>
<dbReference type="AlphaFoldDB" id="A0A6N8FU43"/>
<evidence type="ECO:0000313" key="3">
    <source>
        <dbReference type="Proteomes" id="UP000441797"/>
    </source>
</evidence>